<evidence type="ECO:0000256" key="1">
    <source>
        <dbReference type="SAM" id="MobiDB-lite"/>
    </source>
</evidence>
<comment type="caution">
    <text evidence="2">The sequence shown here is derived from an EMBL/GenBank/DDBJ whole genome shotgun (WGS) entry which is preliminary data.</text>
</comment>
<dbReference type="InterPro" id="IPR046828">
    <property type="entry name" value="RepSA"/>
</dbReference>
<name>A0AA37F7I8_9ACTN</name>
<organism evidence="2 3">
    <name type="scientific">Planomonospora parontospora</name>
    <dbReference type="NCBI Taxonomy" id="58119"/>
    <lineage>
        <taxon>Bacteria</taxon>
        <taxon>Bacillati</taxon>
        <taxon>Actinomycetota</taxon>
        <taxon>Actinomycetes</taxon>
        <taxon>Streptosporangiales</taxon>
        <taxon>Streptosporangiaceae</taxon>
        <taxon>Planomonospora</taxon>
    </lineage>
</organism>
<evidence type="ECO:0000313" key="2">
    <source>
        <dbReference type="EMBL" id="GGK93520.1"/>
    </source>
</evidence>
<dbReference type="Proteomes" id="UP000627984">
    <property type="component" value="Unassembled WGS sequence"/>
</dbReference>
<dbReference type="AlphaFoldDB" id="A0AA37F7I8"/>
<evidence type="ECO:0000313" key="3">
    <source>
        <dbReference type="Proteomes" id="UP000627984"/>
    </source>
</evidence>
<feature type="region of interest" description="Disordered" evidence="1">
    <location>
        <begin position="469"/>
        <end position="495"/>
    </location>
</feature>
<reference evidence="2" key="1">
    <citation type="journal article" date="2014" name="Int. J. Syst. Evol. Microbiol.">
        <title>Complete genome sequence of Corynebacterium casei LMG S-19264T (=DSM 44701T), isolated from a smear-ripened cheese.</title>
        <authorList>
            <consortium name="US DOE Joint Genome Institute (JGI-PGF)"/>
            <person name="Walter F."/>
            <person name="Albersmeier A."/>
            <person name="Kalinowski J."/>
            <person name="Ruckert C."/>
        </authorList>
    </citation>
    <scope>NUCLEOTIDE SEQUENCE</scope>
    <source>
        <strain evidence="2">JCM 3093</strain>
    </source>
</reference>
<reference evidence="2" key="2">
    <citation type="submission" date="2022-09" db="EMBL/GenBank/DDBJ databases">
        <authorList>
            <person name="Sun Q."/>
            <person name="Ohkuma M."/>
        </authorList>
    </citation>
    <scope>NUCLEOTIDE SEQUENCE</scope>
    <source>
        <strain evidence="2">JCM 3093</strain>
    </source>
</reference>
<proteinExistence type="predicted"/>
<gene>
    <name evidence="2" type="ORF">GCM10010126_61090</name>
</gene>
<protein>
    <submittedName>
        <fullName evidence="2">Replication initiation protein</fullName>
    </submittedName>
</protein>
<dbReference type="EMBL" id="BMQD01000028">
    <property type="protein sequence ID" value="GGK93520.1"/>
    <property type="molecule type" value="Genomic_DNA"/>
</dbReference>
<sequence length="495" mass="54151">MSNVPSLSPDLMAAMQRAAMPDFARWQQMVRATGGCAHPIRLRGERLTVDAGTGEVLDVYRTADEPTGFLLTACGNRRASVCPACSQTYRDDTFHLILSGLRGGKGVPEEVSAHPRVFATFTAPSFGAVHAHREKGGKVLPCRPRRDDPVCPHGLQAGCGARHDRDDPQVGQPLCADCYDYAGAVLWNAHAGELWRRFTLGLPAVFARLLGVSRTELRRRLRLSYAKVAEYQARGLVHFHAVIRLDGPDGPESPPPDWATVPMLDQAIRQAAGEVAVPVPSPASAGGEAEENAEGAAPLVLRWGRQLDVEPVYVSADLDGVSDKRVAGYIAKYATKGAESGGGVDRPIRQAWEVARLDVTEHVRRMIYACFSLGDLPEYRDVPLRKWAHTLGYGGHFSTKSRRYSVTLGDLRRVRADHRAEEARQALGLPDPAEGPETVTIGEWRYAGSGHRHGEAFWAELARQRVATARRIARERRNQDQSPTGDRGGSRSTAR</sequence>
<accession>A0AA37F7I8</accession>
<dbReference type="RefSeq" id="WP_191897878.1">
    <property type="nucleotide sequence ID" value="NZ_BMQD01000028.1"/>
</dbReference>
<dbReference type="Pfam" id="PF20199">
    <property type="entry name" value="RepSA"/>
    <property type="match status" value="1"/>
</dbReference>
<feature type="compositionally biased region" description="Polar residues" evidence="1">
    <location>
        <begin position="480"/>
        <end position="495"/>
    </location>
</feature>